<protein>
    <recommendedName>
        <fullName evidence="3">DUF885 domain-containing protein</fullName>
    </recommendedName>
</protein>
<dbReference type="RefSeq" id="WP_072789560.1">
    <property type="nucleotide sequence ID" value="NZ_FQUL01000011.1"/>
</dbReference>
<dbReference type="PANTHER" id="PTHR33361">
    <property type="entry name" value="GLR0591 PROTEIN"/>
    <property type="match status" value="1"/>
</dbReference>
<proteinExistence type="predicted"/>
<dbReference type="OrthoDB" id="9760040at2"/>
<dbReference type="InterPro" id="IPR010281">
    <property type="entry name" value="DUF885"/>
</dbReference>
<sequence length="515" mass="57538">MTLRLSNVHQFIVPTLREMAGLHDLYDAVAVDLSPSSVDKMLLTLGTGDTPDLDEIESAQLGNYEEGLRFEYRDLSVHRSNPFVHIDNLDVSCYDREYAPVEQRTESKVKHLDLWPGLVDTAVATLDRVSAPMASAALSTLRNLERSVAQEPIPEEIKLRSTAAIARLKAHLMDFEDPNKNDVPPALGRQSLERYLGVYDGVSFSSSEVISWAESEAKRLGEMLEDGLLRLRSLRKDPELTVRDLLMEYPEMHQVYTLARETISTARSFVEQRGLLKDVGGICKVGPAPLSRRWAMAMMSWNAPYEQSAPAMYYITPPSEEFTKEQEAQWMSVFSFTTLPAITVHEAIPGHFAHGQRLRSSKSEVTKTLLSNAFVEGWAHYGEELMLEEGFMSDDPRFQIGVAVEALVRIARVLSTFMQHAEGVTVADAARVFEDLAHLKGPAAYSEAERALFDPTYARYSLGKKVIAKERDRAKALMGGTFSLGDFHDALLRYGSPSLGLVEKITELYISQSAK</sequence>
<dbReference type="AlphaFoldDB" id="A0A1M4UMM2"/>
<organism evidence="1 2">
    <name type="scientific">Ferrithrix thermotolerans DSM 19514</name>
    <dbReference type="NCBI Taxonomy" id="1121881"/>
    <lineage>
        <taxon>Bacteria</taxon>
        <taxon>Bacillati</taxon>
        <taxon>Actinomycetota</taxon>
        <taxon>Acidimicrobiia</taxon>
        <taxon>Acidimicrobiales</taxon>
        <taxon>Acidimicrobiaceae</taxon>
        <taxon>Ferrithrix</taxon>
    </lineage>
</organism>
<dbReference type="Pfam" id="PF05960">
    <property type="entry name" value="DUF885"/>
    <property type="match status" value="1"/>
</dbReference>
<dbReference type="EMBL" id="FQUL01000011">
    <property type="protein sequence ID" value="SHE58042.1"/>
    <property type="molecule type" value="Genomic_DNA"/>
</dbReference>
<evidence type="ECO:0008006" key="3">
    <source>
        <dbReference type="Google" id="ProtNLM"/>
    </source>
</evidence>
<dbReference type="PANTHER" id="PTHR33361:SF15">
    <property type="entry name" value="DUF885 FAMILY LIPOPROTEIN"/>
    <property type="match status" value="1"/>
</dbReference>
<name>A0A1M4UMM2_9ACTN</name>
<accession>A0A1M4UMM2</accession>
<reference evidence="2" key="1">
    <citation type="submission" date="2016-11" db="EMBL/GenBank/DDBJ databases">
        <authorList>
            <person name="Varghese N."/>
            <person name="Submissions S."/>
        </authorList>
    </citation>
    <scope>NUCLEOTIDE SEQUENCE [LARGE SCALE GENOMIC DNA]</scope>
    <source>
        <strain evidence="2">DSM 19514</strain>
    </source>
</reference>
<dbReference type="Proteomes" id="UP000184295">
    <property type="component" value="Unassembled WGS sequence"/>
</dbReference>
<evidence type="ECO:0000313" key="2">
    <source>
        <dbReference type="Proteomes" id="UP000184295"/>
    </source>
</evidence>
<keyword evidence="2" id="KW-1185">Reference proteome</keyword>
<evidence type="ECO:0000313" key="1">
    <source>
        <dbReference type="EMBL" id="SHE58042.1"/>
    </source>
</evidence>
<dbReference type="STRING" id="1121881.SAMN02745225_01038"/>
<gene>
    <name evidence="1" type="ORF">SAMN02745225_01038</name>
</gene>